<proteinExistence type="predicted"/>
<keyword evidence="3" id="KW-1185">Reference proteome</keyword>
<keyword evidence="1" id="KW-0472">Membrane</keyword>
<reference evidence="3" key="1">
    <citation type="journal article" date="2021" name="Syst. Appl. Microbiol.">
        <title>Roseomonas hellenica sp. nov., isolated from roots of wild-growing Alkanna tinctoria.</title>
        <authorList>
            <person name="Rat A."/>
            <person name="Naranjo H.D."/>
            <person name="Lebbe L."/>
            <person name="Cnockaert M."/>
            <person name="Krigas N."/>
            <person name="Grigoriadou K."/>
            <person name="Maloupa E."/>
            <person name="Willems A."/>
        </authorList>
    </citation>
    <scope>NUCLEOTIDE SEQUENCE [LARGE SCALE GENOMIC DNA]</scope>
    <source>
        <strain evidence="3">LMG 31523</strain>
    </source>
</reference>
<evidence type="ECO:0000313" key="3">
    <source>
        <dbReference type="Proteomes" id="UP001196870"/>
    </source>
</evidence>
<evidence type="ECO:0000313" key="2">
    <source>
        <dbReference type="EMBL" id="MBR0668346.1"/>
    </source>
</evidence>
<comment type="caution">
    <text evidence="2">The sequence shown here is derived from an EMBL/GenBank/DDBJ whole genome shotgun (WGS) entry which is preliminary data.</text>
</comment>
<gene>
    <name evidence="2" type="ORF">GXW71_28600</name>
</gene>
<organism evidence="2 3">
    <name type="scientific">Plastoroseomonas hellenica</name>
    <dbReference type="NCBI Taxonomy" id="2687306"/>
    <lineage>
        <taxon>Bacteria</taxon>
        <taxon>Pseudomonadati</taxon>
        <taxon>Pseudomonadota</taxon>
        <taxon>Alphaproteobacteria</taxon>
        <taxon>Acetobacterales</taxon>
        <taxon>Acetobacteraceae</taxon>
        <taxon>Plastoroseomonas</taxon>
    </lineage>
</organism>
<accession>A0ABS5F6Y3</accession>
<protein>
    <submittedName>
        <fullName evidence="2">Uncharacterized protein</fullName>
    </submittedName>
</protein>
<feature type="transmembrane region" description="Helical" evidence="1">
    <location>
        <begin position="21"/>
        <end position="45"/>
    </location>
</feature>
<dbReference type="EMBL" id="JAAGBB010000054">
    <property type="protein sequence ID" value="MBR0668346.1"/>
    <property type="molecule type" value="Genomic_DNA"/>
</dbReference>
<dbReference type="Proteomes" id="UP001196870">
    <property type="component" value="Unassembled WGS sequence"/>
</dbReference>
<feature type="transmembrane region" description="Helical" evidence="1">
    <location>
        <begin position="136"/>
        <end position="161"/>
    </location>
</feature>
<dbReference type="RefSeq" id="WP_211856121.1">
    <property type="nucleotide sequence ID" value="NZ_JAAGBB010000054.1"/>
</dbReference>
<name>A0ABS5F6Y3_9PROT</name>
<evidence type="ECO:0000256" key="1">
    <source>
        <dbReference type="SAM" id="Phobius"/>
    </source>
</evidence>
<keyword evidence="1" id="KW-0812">Transmembrane</keyword>
<sequence length="262" mass="28906">MIERIRAALPRRPLALKPYMGAWRGWLLVVLGLGAGAGIFAWIGISLAPGVVDDFQMRNRAQPVSMARVVDGRCRSKVAILHDCSATLVTRGKNGEVRRQIEQLFIDFHVGNWTVQVMGDPERPEVLTTDVGLDRIWHRIVTLALFALLALAIPFGLYRYVRSQGAERRRLAAISGQALEPVPLHLVSRNNNTTVVADAAGHSYAWTVPQRTKLFGLGPDQDGVVLGLRPASGGEAFPLDEKLRRVELTDHERAAVKRAREG</sequence>
<keyword evidence="1" id="KW-1133">Transmembrane helix</keyword>